<reference evidence="1" key="1">
    <citation type="submission" date="2023-07" db="EMBL/GenBank/DDBJ databases">
        <authorList>
            <consortium name="AG Swart"/>
            <person name="Singh M."/>
            <person name="Singh A."/>
            <person name="Seah K."/>
            <person name="Emmerich C."/>
        </authorList>
    </citation>
    <scope>NUCLEOTIDE SEQUENCE</scope>
    <source>
        <strain evidence="1">DP1</strain>
    </source>
</reference>
<sequence>MRATQISSSIMDILVLHIFKTLNLNELIIKKQRKNEGSRQLWQLTDITIRTDLGEKRYV</sequence>
<proteinExistence type="predicted"/>
<comment type="caution">
    <text evidence="1">The sequence shown here is derived from an EMBL/GenBank/DDBJ whole genome shotgun (WGS) entry which is preliminary data.</text>
</comment>
<dbReference type="AlphaFoldDB" id="A0AAD1Y2E4"/>
<evidence type="ECO:0000313" key="1">
    <source>
        <dbReference type="EMBL" id="CAI2383448.1"/>
    </source>
</evidence>
<keyword evidence="2" id="KW-1185">Reference proteome</keyword>
<organism evidence="1 2">
    <name type="scientific">Euplotes crassus</name>
    <dbReference type="NCBI Taxonomy" id="5936"/>
    <lineage>
        <taxon>Eukaryota</taxon>
        <taxon>Sar</taxon>
        <taxon>Alveolata</taxon>
        <taxon>Ciliophora</taxon>
        <taxon>Intramacronucleata</taxon>
        <taxon>Spirotrichea</taxon>
        <taxon>Hypotrichia</taxon>
        <taxon>Euplotida</taxon>
        <taxon>Euplotidae</taxon>
        <taxon>Moneuplotes</taxon>
    </lineage>
</organism>
<name>A0AAD1Y2E4_EUPCR</name>
<gene>
    <name evidence="1" type="ORF">ECRASSUSDP1_LOCUS24948</name>
</gene>
<dbReference type="EMBL" id="CAMPGE010025715">
    <property type="protein sequence ID" value="CAI2383448.1"/>
    <property type="molecule type" value="Genomic_DNA"/>
</dbReference>
<evidence type="ECO:0000313" key="2">
    <source>
        <dbReference type="Proteomes" id="UP001295684"/>
    </source>
</evidence>
<accession>A0AAD1Y2E4</accession>
<protein>
    <submittedName>
        <fullName evidence="1">Uncharacterized protein</fullName>
    </submittedName>
</protein>
<dbReference type="Proteomes" id="UP001295684">
    <property type="component" value="Unassembled WGS sequence"/>
</dbReference>